<dbReference type="PIRSF" id="PIRSF006060">
    <property type="entry name" value="AA_transporter"/>
    <property type="match status" value="1"/>
</dbReference>
<evidence type="ECO:0000256" key="2">
    <source>
        <dbReference type="ARBA" id="ARBA00022692"/>
    </source>
</evidence>
<feature type="transmembrane region" description="Helical" evidence="6">
    <location>
        <begin position="197"/>
        <end position="216"/>
    </location>
</feature>
<feature type="transmembrane region" description="Helical" evidence="6">
    <location>
        <begin position="403"/>
        <end position="420"/>
    </location>
</feature>
<evidence type="ECO:0000313" key="7">
    <source>
        <dbReference type="EMBL" id="WAH36404.1"/>
    </source>
</evidence>
<feature type="transmembrane region" description="Helical" evidence="6">
    <location>
        <begin position="83"/>
        <end position="102"/>
    </location>
</feature>
<feature type="transmembrane region" description="Helical" evidence="6">
    <location>
        <begin position="165"/>
        <end position="185"/>
    </location>
</feature>
<feature type="compositionally biased region" description="Basic and acidic residues" evidence="5">
    <location>
        <begin position="528"/>
        <end position="540"/>
    </location>
</feature>
<feature type="transmembrane region" description="Helical" evidence="6">
    <location>
        <begin position="237"/>
        <end position="259"/>
    </location>
</feature>
<name>A0ABY6Z295_9BACL</name>
<feature type="transmembrane region" description="Helical" evidence="6">
    <location>
        <begin position="426"/>
        <end position="443"/>
    </location>
</feature>
<evidence type="ECO:0000256" key="5">
    <source>
        <dbReference type="SAM" id="MobiDB-lite"/>
    </source>
</evidence>
<feature type="transmembrane region" description="Helical" evidence="6">
    <location>
        <begin position="279"/>
        <end position="301"/>
    </location>
</feature>
<dbReference type="InterPro" id="IPR002293">
    <property type="entry name" value="AA/rel_permease1"/>
</dbReference>
<feature type="transmembrane region" description="Helical" evidence="6">
    <location>
        <begin position="459"/>
        <end position="477"/>
    </location>
</feature>
<dbReference type="Proteomes" id="UP001164803">
    <property type="component" value="Chromosome"/>
</dbReference>
<protein>
    <submittedName>
        <fullName evidence="7">APC family permease</fullName>
    </submittedName>
</protein>
<feature type="transmembrane region" description="Helical" evidence="6">
    <location>
        <begin position="345"/>
        <end position="362"/>
    </location>
</feature>
<dbReference type="RefSeq" id="WP_268043743.1">
    <property type="nucleotide sequence ID" value="NZ_CP104064.1"/>
</dbReference>
<sequence>MKKLQRQIGVFSLTMTGVGSIIGSGWLFGAQKAATVAGPAAIVAWLIGMVMILFIGLVYAELGARFPESGGMVRYSQYSHGSVTGFISGWANWIAIVSVIPIEAEASVQYMSSWPFAWAHALYSKNTGHLAGQGLWIAAALVFVYFLLNYWTVKLFSRVNTFITVLKLVIPAITGIALLFAAFHGGNFTHHGGFTPFGWSGVLTAVATSGIVFAFNGFTSPVNLAGEAKNPNRAVPIAVVGSILVAAVIYIILQVAYIGSLSPAMLAQGFAGLNFDSPFANLAVAFGLNWLAIILFADAFVSPSGTGITYTATTARMIFGISENGWLAKSLSNVHEKWYIPRNAMWLNLVVSYIFLLIFRGWGELSTVISIATLVSYVTGPVSAMAFRRIATNMGSMVRIKGLQVLAPIAFVMASLILYAGKWPSTGRVIFVMLVGLPIYLFFQGRNEGFSGFAKHIKSSLWLIIYLGFMILVSWLGSDKFGGMNVLPYGVDLLVVAVGSLVFFFWGVGSAWVTPYLTRAQSGYEEERSGQVERLEKRTGSDSSLGL</sequence>
<evidence type="ECO:0000256" key="3">
    <source>
        <dbReference type="ARBA" id="ARBA00022989"/>
    </source>
</evidence>
<evidence type="ECO:0000256" key="4">
    <source>
        <dbReference type="ARBA" id="ARBA00023136"/>
    </source>
</evidence>
<feature type="region of interest" description="Disordered" evidence="5">
    <location>
        <begin position="528"/>
        <end position="547"/>
    </location>
</feature>
<dbReference type="EMBL" id="CP104064">
    <property type="protein sequence ID" value="WAH36404.1"/>
    <property type="molecule type" value="Genomic_DNA"/>
</dbReference>
<keyword evidence="3 6" id="KW-1133">Transmembrane helix</keyword>
<evidence type="ECO:0000256" key="1">
    <source>
        <dbReference type="ARBA" id="ARBA00004141"/>
    </source>
</evidence>
<feature type="transmembrane region" description="Helical" evidence="6">
    <location>
        <begin position="7"/>
        <end position="28"/>
    </location>
</feature>
<dbReference type="PANTHER" id="PTHR47547:SF1">
    <property type="entry name" value="ASPARTATE-PROTON SYMPORTER"/>
    <property type="match status" value="1"/>
</dbReference>
<dbReference type="Pfam" id="PF13520">
    <property type="entry name" value="AA_permease_2"/>
    <property type="match status" value="1"/>
</dbReference>
<organism evidence="7 8">
    <name type="scientific">Alicyclobacillus dauci</name>
    <dbReference type="NCBI Taxonomy" id="1475485"/>
    <lineage>
        <taxon>Bacteria</taxon>
        <taxon>Bacillati</taxon>
        <taxon>Bacillota</taxon>
        <taxon>Bacilli</taxon>
        <taxon>Bacillales</taxon>
        <taxon>Alicyclobacillaceae</taxon>
        <taxon>Alicyclobacillus</taxon>
    </lineage>
</organism>
<dbReference type="Gene3D" id="1.20.1740.10">
    <property type="entry name" value="Amino acid/polyamine transporter I"/>
    <property type="match status" value="1"/>
</dbReference>
<evidence type="ECO:0000313" key="8">
    <source>
        <dbReference type="Proteomes" id="UP001164803"/>
    </source>
</evidence>
<keyword evidence="8" id="KW-1185">Reference proteome</keyword>
<evidence type="ECO:0000256" key="6">
    <source>
        <dbReference type="SAM" id="Phobius"/>
    </source>
</evidence>
<keyword evidence="4 6" id="KW-0472">Membrane</keyword>
<dbReference type="PANTHER" id="PTHR47547">
    <property type="match status" value="1"/>
</dbReference>
<proteinExistence type="predicted"/>
<gene>
    <name evidence="7" type="ORF">NZD86_19620</name>
</gene>
<feature type="transmembrane region" description="Helical" evidence="6">
    <location>
        <begin position="489"/>
        <end position="513"/>
    </location>
</feature>
<comment type="subcellular location">
    <subcellularLocation>
        <location evidence="1">Membrane</location>
        <topology evidence="1">Multi-pass membrane protein</topology>
    </subcellularLocation>
</comment>
<feature type="transmembrane region" description="Helical" evidence="6">
    <location>
        <begin position="368"/>
        <end position="391"/>
    </location>
</feature>
<feature type="transmembrane region" description="Helical" evidence="6">
    <location>
        <begin position="134"/>
        <end position="153"/>
    </location>
</feature>
<reference evidence="7" key="1">
    <citation type="submission" date="2022-08" db="EMBL/GenBank/DDBJ databases">
        <title>Alicyclobacillus dauci DSM2870, complete genome.</title>
        <authorList>
            <person name="Wang Q."/>
            <person name="Cai R."/>
            <person name="Wang Z."/>
        </authorList>
    </citation>
    <scope>NUCLEOTIDE SEQUENCE</scope>
    <source>
        <strain evidence="7">DSM 28700</strain>
    </source>
</reference>
<accession>A0ABY6Z295</accession>
<feature type="transmembrane region" description="Helical" evidence="6">
    <location>
        <begin position="40"/>
        <end position="62"/>
    </location>
</feature>
<dbReference type="InterPro" id="IPR052962">
    <property type="entry name" value="AA_Transporter_AGT"/>
</dbReference>
<keyword evidence="2 6" id="KW-0812">Transmembrane</keyword>